<sequence>MTERNKYLQKYKDGAAGLVLSSGRPIAQVGVDVGVNEGTLGNWLRQYRKARPEKFAAQEKRPVSLEDHQRVLAEIAKQLKQHVEFGESQRLLWSVATVEDVYEFIEAEKANYPIA</sequence>
<reference evidence="1 2" key="1">
    <citation type="submission" date="2020-02" db="EMBL/GenBank/DDBJ databases">
        <title>Genome sequence of the type strain DSM 27180 of Arthrobacter silviterrae.</title>
        <authorList>
            <person name="Gao J."/>
            <person name="Sun J."/>
        </authorList>
    </citation>
    <scope>NUCLEOTIDE SEQUENCE [LARGE SCALE GENOMIC DNA]</scope>
    <source>
        <strain evidence="1 2">DSM 27180</strain>
    </source>
</reference>
<dbReference type="Proteomes" id="UP000479226">
    <property type="component" value="Unassembled WGS sequence"/>
</dbReference>
<keyword evidence="2" id="KW-1185">Reference proteome</keyword>
<organism evidence="1 2">
    <name type="scientific">Arthrobacter silviterrae</name>
    <dbReference type="NCBI Taxonomy" id="2026658"/>
    <lineage>
        <taxon>Bacteria</taxon>
        <taxon>Bacillati</taxon>
        <taxon>Actinomycetota</taxon>
        <taxon>Actinomycetes</taxon>
        <taxon>Micrococcales</taxon>
        <taxon>Micrococcaceae</taxon>
        <taxon>Arthrobacter</taxon>
    </lineage>
</organism>
<dbReference type="Pfam" id="PF01527">
    <property type="entry name" value="HTH_Tnp_1"/>
    <property type="match status" value="1"/>
</dbReference>
<dbReference type="EMBL" id="JAAKZI010000044">
    <property type="protein sequence ID" value="NGN85309.1"/>
    <property type="molecule type" value="Genomic_DNA"/>
</dbReference>
<dbReference type="InterPro" id="IPR002514">
    <property type="entry name" value="Transposase_8"/>
</dbReference>
<accession>A0ABX0DEK3</accession>
<proteinExistence type="predicted"/>
<dbReference type="SUPFAM" id="SSF46689">
    <property type="entry name" value="Homeodomain-like"/>
    <property type="match status" value="1"/>
</dbReference>
<gene>
    <name evidence="1" type="ORF">G6N77_17845</name>
</gene>
<dbReference type="RefSeq" id="WP_165183519.1">
    <property type="nucleotide sequence ID" value="NZ_JAAKZI010000044.1"/>
</dbReference>
<protein>
    <submittedName>
        <fullName evidence="1">Transposase</fullName>
    </submittedName>
</protein>
<name>A0ABX0DEK3_9MICC</name>
<evidence type="ECO:0000313" key="1">
    <source>
        <dbReference type="EMBL" id="NGN85309.1"/>
    </source>
</evidence>
<comment type="caution">
    <text evidence="1">The sequence shown here is derived from an EMBL/GenBank/DDBJ whole genome shotgun (WGS) entry which is preliminary data.</text>
</comment>
<dbReference type="InterPro" id="IPR009057">
    <property type="entry name" value="Homeodomain-like_sf"/>
</dbReference>
<dbReference type="Gene3D" id="1.10.10.60">
    <property type="entry name" value="Homeodomain-like"/>
    <property type="match status" value="1"/>
</dbReference>
<evidence type="ECO:0000313" key="2">
    <source>
        <dbReference type="Proteomes" id="UP000479226"/>
    </source>
</evidence>